<comment type="subcellular location">
    <subcellularLocation>
        <location evidence="2">Secreted</location>
    </subcellularLocation>
</comment>
<feature type="domain" description="Glycoside hydrolase family 2 immunoglobulin-like beta-sandwich" evidence="13">
    <location>
        <begin position="219"/>
        <end position="316"/>
    </location>
</feature>
<dbReference type="EMBL" id="AQFT01000101">
    <property type="protein sequence ID" value="EMZ23854.1"/>
    <property type="molecule type" value="Genomic_DNA"/>
</dbReference>
<evidence type="ECO:0000256" key="10">
    <source>
        <dbReference type="ARBA" id="ARBA00038429"/>
    </source>
</evidence>
<dbReference type="InterPro" id="IPR008979">
    <property type="entry name" value="Galactose-bd-like_sf"/>
</dbReference>
<dbReference type="EC" id="3.2.1.25" evidence="5"/>
<evidence type="ECO:0000256" key="3">
    <source>
        <dbReference type="ARBA" id="ARBA00004740"/>
    </source>
</evidence>
<evidence type="ECO:0000256" key="2">
    <source>
        <dbReference type="ARBA" id="ARBA00004613"/>
    </source>
</evidence>
<dbReference type="InterPro" id="IPR006102">
    <property type="entry name" value="Ig-like_GH2"/>
</dbReference>
<keyword evidence="6" id="KW-0964">Secreted</keyword>
<evidence type="ECO:0000259" key="14">
    <source>
        <dbReference type="Pfam" id="PF17753"/>
    </source>
</evidence>
<comment type="similarity">
    <text evidence="10">Belongs to the glycosyl hydrolase 2 family. Beta-mannosidase B subfamily.</text>
</comment>
<dbReference type="FunFam" id="3.20.20.80:FF:000050">
    <property type="entry name" value="Beta-mannosidase B"/>
    <property type="match status" value="1"/>
</dbReference>
<dbReference type="PANTHER" id="PTHR43730:SF1">
    <property type="entry name" value="BETA-MANNOSIDASE"/>
    <property type="match status" value="1"/>
</dbReference>
<comment type="pathway">
    <text evidence="3">Glycan metabolism; N-glycan degradation.</text>
</comment>
<dbReference type="Proteomes" id="UP000012589">
    <property type="component" value="Unassembled WGS sequence"/>
</dbReference>
<dbReference type="AlphaFoldDB" id="N2AHJ6"/>
<evidence type="ECO:0000259" key="13">
    <source>
        <dbReference type="Pfam" id="PF00703"/>
    </source>
</evidence>
<dbReference type="PANTHER" id="PTHR43730">
    <property type="entry name" value="BETA-MANNOSIDASE"/>
    <property type="match status" value="1"/>
</dbReference>
<dbReference type="InterPro" id="IPR013783">
    <property type="entry name" value="Ig-like_fold"/>
</dbReference>
<comment type="catalytic activity">
    <reaction evidence="1">
        <text>Hydrolysis of terminal, non-reducing beta-D-mannose residues in beta-D-mannosides.</text>
        <dbReference type="EC" id="3.2.1.25"/>
    </reaction>
</comment>
<dbReference type="Pfam" id="PF17786">
    <property type="entry name" value="Mannosidase_ig"/>
    <property type="match status" value="1"/>
</dbReference>
<keyword evidence="9" id="KW-0326">Glycosidase</keyword>
<dbReference type="Gene3D" id="3.20.20.80">
    <property type="entry name" value="Glycosidases"/>
    <property type="match status" value="1"/>
</dbReference>
<keyword evidence="18" id="KW-1185">Reference proteome</keyword>
<dbReference type="InterPro" id="IPR050887">
    <property type="entry name" value="Beta-mannosidase_GH2"/>
</dbReference>
<feature type="domain" description="Beta-mannosidase-like galactose-binding" evidence="16">
    <location>
        <begin position="40"/>
        <end position="207"/>
    </location>
</feature>
<dbReference type="SUPFAM" id="SSF51445">
    <property type="entry name" value="(Trans)glycosidases"/>
    <property type="match status" value="1"/>
</dbReference>
<evidence type="ECO:0000313" key="18">
    <source>
        <dbReference type="Proteomes" id="UP000012589"/>
    </source>
</evidence>
<dbReference type="GO" id="GO:0004567">
    <property type="term" value="F:beta-mannosidase activity"/>
    <property type="evidence" value="ECO:0007669"/>
    <property type="project" value="UniProtKB-EC"/>
</dbReference>
<protein>
    <recommendedName>
        <fullName evidence="11">Beta-mannosidase B</fullName>
        <ecNumber evidence="5">3.2.1.25</ecNumber>
    </recommendedName>
    <alternativeName>
        <fullName evidence="12">Mannanase B</fullName>
    </alternativeName>
</protein>
<evidence type="ECO:0000256" key="9">
    <source>
        <dbReference type="ARBA" id="ARBA00023295"/>
    </source>
</evidence>
<dbReference type="eggNOG" id="COG3250">
    <property type="taxonomic scope" value="Bacteria"/>
</dbReference>
<dbReference type="InterPro" id="IPR054593">
    <property type="entry name" value="Beta-mannosidase-like_N2"/>
</dbReference>
<dbReference type="SUPFAM" id="SSF49785">
    <property type="entry name" value="Galactose-binding domain-like"/>
    <property type="match status" value="1"/>
</dbReference>
<name>N2AHJ6_9FIRM</name>
<evidence type="ECO:0000256" key="11">
    <source>
        <dbReference type="ARBA" id="ARBA00041069"/>
    </source>
</evidence>
<comment type="subunit">
    <text evidence="4">Homodimer.</text>
</comment>
<dbReference type="Pfam" id="PF00703">
    <property type="entry name" value="Glyco_hydro_2"/>
    <property type="match status" value="1"/>
</dbReference>
<dbReference type="PATRIC" id="fig|1235802.3.peg.3666"/>
<dbReference type="SUPFAM" id="SSF49303">
    <property type="entry name" value="beta-Galactosidase/glucuronidase domain"/>
    <property type="match status" value="2"/>
</dbReference>
<evidence type="ECO:0000259" key="16">
    <source>
        <dbReference type="Pfam" id="PF22666"/>
    </source>
</evidence>
<dbReference type="GO" id="GO:0005576">
    <property type="term" value="C:extracellular region"/>
    <property type="evidence" value="ECO:0007669"/>
    <property type="project" value="UniProtKB-SubCell"/>
</dbReference>
<dbReference type="Gene3D" id="2.60.120.260">
    <property type="entry name" value="Galactose-binding domain-like"/>
    <property type="match status" value="1"/>
</dbReference>
<evidence type="ECO:0000256" key="4">
    <source>
        <dbReference type="ARBA" id="ARBA00011738"/>
    </source>
</evidence>
<sequence length="842" mass="99045">MRQPFLKGEYGKIDIGRRRFLIRRVDKEDVMLRKEINTNWNMHTAGQQDWQAAVVPGTVYTDLYRNGSMPDPYWKDEASGLLALMESDYEYETEFECEQKMWEQKRIFLRFEGIDTLADIYLNGVLAGTASNMHRIWEYPVKDIIHLGKNTLTVRLHSPLKYIRRKFAQSPVRGAEDAMDGFVHIRKAHCMFGWDWGAHLPDQGIFRKVFLMADQGVAIKEVRMQQNHSSNGVFLKLHVIAQGCTWDNNRFQYRVILTDPEGKRYCYEGSPVEIHVEQPQLWWPNSLGEQPLYTICVDLLENGVRQDSWERKIGLRTLTIARNRDVWGESFAHCINGKEVFAMGADYIPEDHLLGRTNPERTRRLLEDCKAANFNTIRVWGGGYYPEDWFFDLCDELGLMVWQDFMFACAMYELTPEFEANITQELIDNIIRIRHHASLALWCGNNEMEMFAKERKWVSHDREIRDYVIMYERLIPGVLREYDPDHFYWPASPSSGGSFDEPNDPNRGDIHYWEVWHGNRPFSEYRKHYFRYVSEFGFQSFPCFNTVKTFTDDEEDRNIFSYVMERHQRNGSANGKIMNYMQQTYKYPSSFELVLYASQMLQADAVRYGVEHFRRNRGRCMGAIYWQLNDCWPVASWSSIDYTGRWKALHYFAKRFYAPVMISCEEEGWITQEINMNWEHFKVDKSMRLNVANETFQAEKLTVRWAIRDNDASVISQEQQELTVPPLSSVWLEKVELPQLDIRKEYVSYEVCRDEEPISAGTVILSLPKYFQYKNPHLHCEVNGDEIVIKAAAYARGVEIQNEDETLVLSDNYFDMNAGETRVKVLRGNTNGLRLRSVYDIR</sequence>
<evidence type="ECO:0000256" key="8">
    <source>
        <dbReference type="ARBA" id="ARBA00023180"/>
    </source>
</evidence>
<dbReference type="Pfam" id="PF17753">
    <property type="entry name" value="Ig_mannosidase"/>
    <property type="match status" value="1"/>
</dbReference>
<dbReference type="GO" id="GO:0005975">
    <property type="term" value="P:carbohydrate metabolic process"/>
    <property type="evidence" value="ECO:0007669"/>
    <property type="project" value="InterPro"/>
</dbReference>
<evidence type="ECO:0000259" key="15">
    <source>
        <dbReference type="Pfam" id="PF17786"/>
    </source>
</evidence>
<dbReference type="STRING" id="1235802.C823_03481"/>
<evidence type="ECO:0000313" key="17">
    <source>
        <dbReference type="EMBL" id="EMZ23854.1"/>
    </source>
</evidence>
<dbReference type="InterPro" id="IPR036156">
    <property type="entry name" value="Beta-gal/glucu_dom_sf"/>
</dbReference>
<keyword evidence="7" id="KW-0378">Hydrolase</keyword>
<evidence type="ECO:0000256" key="1">
    <source>
        <dbReference type="ARBA" id="ARBA00000829"/>
    </source>
</evidence>
<gene>
    <name evidence="17" type="ORF">C823_03481</name>
</gene>
<feature type="domain" description="Mannosidase Ig/CBM-like" evidence="15">
    <location>
        <begin position="687"/>
        <end position="770"/>
    </location>
</feature>
<evidence type="ECO:0000256" key="6">
    <source>
        <dbReference type="ARBA" id="ARBA00022525"/>
    </source>
</evidence>
<dbReference type="InterPro" id="IPR017853">
    <property type="entry name" value="GH"/>
</dbReference>
<reference evidence="17 18" key="1">
    <citation type="journal article" date="2014" name="Genome Announc.">
        <title>Draft genome sequences of the altered schaedler flora, a defined bacterial community from gnotobiotic mice.</title>
        <authorList>
            <person name="Wannemuehler M.J."/>
            <person name="Overstreet A.M."/>
            <person name="Ward D.V."/>
            <person name="Phillips G.J."/>
        </authorList>
    </citation>
    <scope>NUCLEOTIDE SEQUENCE [LARGE SCALE GENOMIC DNA]</scope>
    <source>
        <strain evidence="17 18">ASF492</strain>
    </source>
</reference>
<evidence type="ECO:0000256" key="7">
    <source>
        <dbReference type="ARBA" id="ARBA00022801"/>
    </source>
</evidence>
<evidence type="ECO:0000256" key="5">
    <source>
        <dbReference type="ARBA" id="ARBA00012754"/>
    </source>
</evidence>
<dbReference type="HOGENOM" id="CLU_005015_3_2_9"/>
<accession>N2AHJ6</accession>
<proteinExistence type="inferred from homology"/>
<dbReference type="InterPro" id="IPR041447">
    <property type="entry name" value="Mannosidase_ig"/>
</dbReference>
<organism evidence="17 18">
    <name type="scientific">Eubacterium plexicaudatum ASF492</name>
    <dbReference type="NCBI Taxonomy" id="1235802"/>
    <lineage>
        <taxon>Bacteria</taxon>
        <taxon>Bacillati</taxon>
        <taxon>Bacillota</taxon>
        <taxon>Clostridia</taxon>
        <taxon>Eubacteriales</taxon>
        <taxon>Eubacteriaceae</taxon>
        <taxon>Eubacterium</taxon>
    </lineage>
</organism>
<dbReference type="Gene3D" id="2.60.40.10">
    <property type="entry name" value="Immunoglobulins"/>
    <property type="match status" value="2"/>
</dbReference>
<evidence type="ECO:0000256" key="12">
    <source>
        <dbReference type="ARBA" id="ARBA00041614"/>
    </source>
</evidence>
<feature type="domain" description="Beta-mannosidase Ig-fold" evidence="14">
    <location>
        <begin position="783"/>
        <end position="840"/>
    </location>
</feature>
<dbReference type="GO" id="GO:0006516">
    <property type="term" value="P:glycoprotein catabolic process"/>
    <property type="evidence" value="ECO:0007669"/>
    <property type="project" value="TreeGrafter"/>
</dbReference>
<comment type="caution">
    <text evidence="17">The sequence shown here is derived from an EMBL/GenBank/DDBJ whole genome shotgun (WGS) entry which is preliminary data.</text>
</comment>
<dbReference type="InterPro" id="IPR041625">
    <property type="entry name" value="Beta-mannosidase_Ig"/>
</dbReference>
<keyword evidence="8" id="KW-0325">Glycoprotein</keyword>
<dbReference type="Pfam" id="PF22666">
    <property type="entry name" value="Glyco_hydro_2_N2"/>
    <property type="match status" value="1"/>
</dbReference>